<dbReference type="InterPro" id="IPR050833">
    <property type="entry name" value="Poly_Biosynth_Transport"/>
</dbReference>
<evidence type="ECO:0000256" key="5">
    <source>
        <dbReference type="ARBA" id="ARBA00023136"/>
    </source>
</evidence>
<comment type="subcellular location">
    <subcellularLocation>
        <location evidence="1">Cell membrane</location>
        <topology evidence="1">Multi-pass membrane protein</topology>
    </subcellularLocation>
</comment>
<dbReference type="Proteomes" id="UP000292751">
    <property type="component" value="Unassembled WGS sequence"/>
</dbReference>
<gene>
    <name evidence="6" type="ORF">MCC10076_0404</name>
</gene>
<dbReference type="EMBL" id="SHRX01000008">
    <property type="protein sequence ID" value="TCF00386.1"/>
    <property type="molecule type" value="Genomic_DNA"/>
</dbReference>
<proteinExistence type="predicted"/>
<dbReference type="PANTHER" id="PTHR30250">
    <property type="entry name" value="PST FAMILY PREDICTED COLANIC ACID TRANSPORTER"/>
    <property type="match status" value="1"/>
</dbReference>
<evidence type="ECO:0000256" key="4">
    <source>
        <dbReference type="ARBA" id="ARBA00022989"/>
    </source>
</evidence>
<keyword evidence="3" id="KW-0812">Transmembrane</keyword>
<protein>
    <recommendedName>
        <fullName evidence="8">Polysaccharide biosynthesis protein</fullName>
    </recommendedName>
</protein>
<organism evidence="6 7">
    <name type="scientific">Bifidobacterium longum subsp. longum</name>
    <dbReference type="NCBI Taxonomy" id="1679"/>
    <lineage>
        <taxon>Bacteria</taxon>
        <taxon>Bacillati</taxon>
        <taxon>Actinomycetota</taxon>
        <taxon>Actinomycetes</taxon>
        <taxon>Bifidobacteriales</taxon>
        <taxon>Bifidobacteriaceae</taxon>
        <taxon>Bifidobacterium</taxon>
    </lineage>
</organism>
<evidence type="ECO:0000313" key="7">
    <source>
        <dbReference type="Proteomes" id="UP000292751"/>
    </source>
</evidence>
<evidence type="ECO:0000313" key="6">
    <source>
        <dbReference type="EMBL" id="TCF00386.1"/>
    </source>
</evidence>
<keyword evidence="4" id="KW-1133">Transmembrane helix</keyword>
<evidence type="ECO:0000256" key="3">
    <source>
        <dbReference type="ARBA" id="ARBA00022692"/>
    </source>
</evidence>
<name>A0A4R0U4B9_BIFLL</name>
<evidence type="ECO:0000256" key="2">
    <source>
        <dbReference type="ARBA" id="ARBA00022475"/>
    </source>
</evidence>
<evidence type="ECO:0008006" key="8">
    <source>
        <dbReference type="Google" id="ProtNLM"/>
    </source>
</evidence>
<reference evidence="6 7" key="1">
    <citation type="journal article" date="2018" name="Sci. Rep.">
        <title>Genomic diversity and distribution of Bifidobacterium longum subsp. longum across the human lifespan.</title>
        <authorList>
            <person name="Odamaki T."/>
            <person name="Bottacini F."/>
            <person name="Kato K."/>
            <person name="Mitsuyama E."/>
            <person name="Yoshida K."/>
            <person name="Horigome A."/>
            <person name="Xiao J.Z."/>
            <person name="van Sinderen D."/>
        </authorList>
    </citation>
    <scope>NUCLEOTIDE SEQUENCE [LARGE SCALE GENOMIC DNA]</scope>
    <source>
        <strain evidence="6 7">MCC10076</strain>
    </source>
</reference>
<keyword evidence="2" id="KW-1003">Cell membrane</keyword>
<dbReference type="PANTHER" id="PTHR30250:SF26">
    <property type="entry name" value="PSMA PROTEIN"/>
    <property type="match status" value="1"/>
</dbReference>
<comment type="caution">
    <text evidence="6">The sequence shown here is derived from an EMBL/GenBank/DDBJ whole genome shotgun (WGS) entry which is preliminary data.</text>
</comment>
<dbReference type="GO" id="GO:0005886">
    <property type="term" value="C:plasma membrane"/>
    <property type="evidence" value="ECO:0007669"/>
    <property type="project" value="UniProtKB-SubCell"/>
</dbReference>
<sequence length="504" mass="56209">MGRTSKFVLNAISTALLQIVTMVAGFITPRFLLVAYGSDINGLISSINQFIVYFNLVEAGLSSAAVYSLYKPIAEHNYNQINRVVVAARNFYVKSGFIFVGLVFLLAFVYPWITHTEVLDKGTVFCLVLVLGVNGALEFFTLAKYRALLTADQKTYVISTASIVYTILNTLIVVILSTLRVDILLLRIVALISIFARSLILYIYIKIHYKFIDYKVAPDNSAMDKRWSALYLQVVQTVQNASPAVLTTLFSTLKMVSVYSVYNMVLAGINGVMSVFSTGVSAGFGELLVKKDMKAFSKAYKDFEYLYYMAMSIVYGVTMATILPFIQVYTKGVNDVQYVNIVFAVLFVLNGVFYNLKTPQGMLVIAAGLYKETRIQSTIQAGILVVGGVVLGYSFGLTGVLVASCLSNFYRCVDLLFFIPKNVTHLPILPSLRRMVETLVVIVLICAASWLCLPFHPNTLMTWVGYAFCNLVLAVLLVMLFHVLFERSNIHIVVDRVRSIFKRK</sequence>
<accession>A0A4R0U4B9</accession>
<evidence type="ECO:0000256" key="1">
    <source>
        <dbReference type="ARBA" id="ARBA00004651"/>
    </source>
</evidence>
<dbReference type="AlphaFoldDB" id="A0A4R0U4B9"/>
<keyword evidence="5" id="KW-0472">Membrane</keyword>
<dbReference type="RefSeq" id="WP_013582392.1">
    <property type="nucleotide sequence ID" value="NZ_CBCRZL010000007.1"/>
</dbReference>